<reference evidence="1" key="1">
    <citation type="submission" date="2022-09" db="EMBL/GenBank/DDBJ databases">
        <title>Complete Genomes of Fervidibacillus albus and Fervidibacillus halotolerans isolated from tidal flat sediments.</title>
        <authorList>
            <person name="Kwon K.K."/>
            <person name="Yang S.-H."/>
            <person name="Park M.J."/>
            <person name="Oh H.-M."/>
        </authorList>
    </citation>
    <scope>NUCLEOTIDE SEQUENCE</scope>
    <source>
        <strain evidence="1">MEBiC13591</strain>
    </source>
</reference>
<gene>
    <name evidence="1" type="ORF">OE104_10465</name>
</gene>
<accession>A0A9E8RV32</accession>
<evidence type="ECO:0000313" key="1">
    <source>
        <dbReference type="EMBL" id="WAA09016.1"/>
    </source>
</evidence>
<dbReference type="Gene3D" id="2.30.130.110">
    <property type="match status" value="1"/>
</dbReference>
<proteinExistence type="predicted"/>
<keyword evidence="2" id="KW-1185">Reference proteome</keyword>
<dbReference type="RefSeq" id="WP_275416800.1">
    <property type="nucleotide sequence ID" value="NZ_CP106878.1"/>
</dbReference>
<protein>
    <submittedName>
        <fullName evidence="1">UxaA family hydrolase</fullName>
    </submittedName>
</protein>
<dbReference type="Proteomes" id="UP001164718">
    <property type="component" value="Chromosome"/>
</dbReference>
<evidence type="ECO:0000313" key="2">
    <source>
        <dbReference type="Proteomes" id="UP001164718"/>
    </source>
</evidence>
<organism evidence="1 2">
    <name type="scientific">Fervidibacillus albus</name>
    <dbReference type="NCBI Taxonomy" id="2980026"/>
    <lineage>
        <taxon>Bacteria</taxon>
        <taxon>Bacillati</taxon>
        <taxon>Bacillota</taxon>
        <taxon>Bacilli</taxon>
        <taxon>Bacillales</taxon>
        <taxon>Bacillaceae</taxon>
        <taxon>Fervidibacillus</taxon>
    </lineage>
</organism>
<dbReference type="EMBL" id="CP106878">
    <property type="protein sequence ID" value="WAA09016.1"/>
    <property type="molecule type" value="Genomic_DNA"/>
</dbReference>
<sequence>MSLQSQEQISSNQKISTHKFLVHNKGDHVGVATSDIEAGERVIGYCLEDDSVIEIEAKDMIPLGHKISLVHLEVNEPVLKYGIQIGYTTKVWNTGDYVHTHNIKSARW</sequence>
<dbReference type="KEGG" id="faf:OE104_10465"/>
<name>A0A9E8RV32_9BACI</name>
<dbReference type="GO" id="GO:0016787">
    <property type="term" value="F:hydrolase activity"/>
    <property type="evidence" value="ECO:0007669"/>
    <property type="project" value="UniProtKB-KW"/>
</dbReference>
<dbReference type="CDD" id="cd11613">
    <property type="entry name" value="SAF_AH_GD"/>
    <property type="match status" value="1"/>
</dbReference>
<dbReference type="AlphaFoldDB" id="A0A9E8RV32"/>
<dbReference type="InterPro" id="IPR044144">
    <property type="entry name" value="SAF_UxaA/GarD"/>
</dbReference>
<keyword evidence="1" id="KW-0378">Hydrolase</keyword>